<accession>A0A6L7HXA9</accession>
<proteinExistence type="predicted"/>
<name>A0A6L7HXA9_9GAMM</name>
<organism evidence="1 2">
    <name type="scientific">Shewanella insulae</name>
    <dbReference type="NCBI Taxonomy" id="2681496"/>
    <lineage>
        <taxon>Bacteria</taxon>
        <taxon>Pseudomonadati</taxon>
        <taxon>Pseudomonadota</taxon>
        <taxon>Gammaproteobacteria</taxon>
        <taxon>Alteromonadales</taxon>
        <taxon>Shewanellaceae</taxon>
        <taxon>Shewanella</taxon>
    </lineage>
</organism>
<protein>
    <submittedName>
        <fullName evidence="1">Uncharacterized protein</fullName>
    </submittedName>
</protein>
<dbReference type="EMBL" id="WRPA01000004">
    <property type="protein sequence ID" value="MXR68314.1"/>
    <property type="molecule type" value="Genomic_DNA"/>
</dbReference>
<evidence type="ECO:0000313" key="1">
    <source>
        <dbReference type="EMBL" id="MXR68314.1"/>
    </source>
</evidence>
<dbReference type="AlphaFoldDB" id="A0A6L7HXA9"/>
<keyword evidence="2" id="KW-1185">Reference proteome</keyword>
<sequence>MKAKFIIVIGLTLGALVVVPKLETTYQKATLSNDKGETVQCEVNWTGLGFGDRLSDGKYQQCIDDYIDQGYVISRNEKRVEKVGAQLLSL</sequence>
<comment type="caution">
    <text evidence="1">The sequence shown here is derived from an EMBL/GenBank/DDBJ whole genome shotgun (WGS) entry which is preliminary data.</text>
</comment>
<dbReference type="Proteomes" id="UP000474778">
    <property type="component" value="Unassembled WGS sequence"/>
</dbReference>
<gene>
    <name evidence="1" type="ORF">GNT65_06440</name>
</gene>
<reference evidence="1 2" key="1">
    <citation type="submission" date="2019-12" db="EMBL/GenBank/DDBJ databases">
        <title>Shewanella insulae sp. nov., isolated from a tidal flat.</title>
        <authorList>
            <person name="Yoon J.-H."/>
        </authorList>
    </citation>
    <scope>NUCLEOTIDE SEQUENCE [LARGE SCALE GENOMIC DNA]</scope>
    <source>
        <strain evidence="1 2">JBTF-M18</strain>
    </source>
</reference>
<dbReference type="RefSeq" id="WP_160794496.1">
    <property type="nucleotide sequence ID" value="NZ_WRPA01000004.1"/>
</dbReference>
<evidence type="ECO:0000313" key="2">
    <source>
        <dbReference type="Proteomes" id="UP000474778"/>
    </source>
</evidence>